<evidence type="ECO:0000313" key="4">
    <source>
        <dbReference type="EMBL" id="TRB76363.1"/>
    </source>
</evidence>
<dbReference type="OrthoDB" id="5690238at2"/>
<evidence type="ECO:0000313" key="5">
    <source>
        <dbReference type="Proteomes" id="UP000254802"/>
    </source>
</evidence>
<evidence type="ECO:0000313" key="3">
    <source>
        <dbReference type="EMBL" id="TRB40532.1"/>
    </source>
</evidence>
<dbReference type="Proteomes" id="UP000315164">
    <property type="component" value="Unassembled WGS sequence"/>
</dbReference>
<dbReference type="PROSITE" id="PS51257">
    <property type="entry name" value="PROKAR_LIPOPROTEIN"/>
    <property type="match status" value="1"/>
</dbReference>
<feature type="chain" id="PRO_5044570271" description="Lipoprotein" evidence="1">
    <location>
        <begin position="19"/>
        <end position="200"/>
    </location>
</feature>
<dbReference type="GeneID" id="67368243"/>
<organism evidence="4 6">
    <name type="scientific">Mannheimia haemolytica</name>
    <name type="common">Pasteurella haemolytica</name>
    <dbReference type="NCBI Taxonomy" id="75985"/>
    <lineage>
        <taxon>Bacteria</taxon>
        <taxon>Pseudomonadati</taxon>
        <taxon>Pseudomonadota</taxon>
        <taxon>Gammaproteobacteria</taxon>
        <taxon>Pasteurellales</taxon>
        <taxon>Pasteurellaceae</taxon>
        <taxon>Mannheimia</taxon>
    </lineage>
</organism>
<dbReference type="Proteomes" id="UP000254802">
    <property type="component" value="Unassembled WGS sequence"/>
</dbReference>
<accession>A0A248ZX85</accession>
<dbReference type="RefSeq" id="WP_006249581.1">
    <property type="nucleotide sequence ID" value="NZ_CP011098.1"/>
</dbReference>
<evidence type="ECO:0000313" key="6">
    <source>
        <dbReference type="Proteomes" id="UP000315164"/>
    </source>
</evidence>
<evidence type="ECO:0000256" key="1">
    <source>
        <dbReference type="SAM" id="SignalP"/>
    </source>
</evidence>
<dbReference type="KEGG" id="mhay:VK67_03110"/>
<name>A0A248ZX85_MANHA</name>
<dbReference type="STRING" id="75985.WC39_03110"/>
<evidence type="ECO:0000313" key="7">
    <source>
        <dbReference type="Proteomes" id="UP000318394"/>
    </source>
</evidence>
<feature type="signal peptide" evidence="1">
    <location>
        <begin position="1"/>
        <end position="18"/>
    </location>
</feature>
<keyword evidence="1" id="KW-0732">Signal</keyword>
<gene>
    <name evidence="4" type="ORF">FEA53_00870</name>
    <name evidence="3" type="ORF">FEB89_00875</name>
    <name evidence="2" type="ORF">NCTC10638_04044</name>
</gene>
<proteinExistence type="predicted"/>
<reference evidence="2 5" key="1">
    <citation type="submission" date="2018-06" db="EMBL/GenBank/DDBJ databases">
        <authorList>
            <consortium name="Pathogen Informatics"/>
            <person name="Doyle S."/>
        </authorList>
    </citation>
    <scope>NUCLEOTIDE SEQUENCE [LARGE SCALE GENOMIC DNA]</scope>
    <source>
        <strain evidence="2 5">NCTC10638</strain>
    </source>
</reference>
<dbReference type="AlphaFoldDB" id="A0A248ZX85"/>
<dbReference type="EMBL" id="VAJB01000001">
    <property type="protein sequence ID" value="TRB76363.1"/>
    <property type="molecule type" value="Genomic_DNA"/>
</dbReference>
<dbReference type="KEGG" id="mhaq:WC39_03110"/>
<sequence>MRKLGLLAVFTLVLSACSNSTKIEQTILSKQDIVGSWVCAIKYDDLKVSTLDFSEFKANGEMTNFGDISDENFEPIKFTYVTGDKGKWDLKGNRLVIDYDLSERKVKRTTPKKFLEFLKQEERKASKTAKKLLKYEQGIFNILSDQKNTENSKIILDILKFGHSRMAIQQNMGDKVYSGGCVTADKAEEYLDILKNRNSK</sequence>
<reference evidence="6 7" key="2">
    <citation type="journal article" date="2019" name="Vet. Microbiol.">
        <title>Genetic characterization of susceptible and multi-drug resistant Mannheimia haemolytica isolated from high-risk stocker calves prior to and after antimicrobial metaphylaxis.</title>
        <authorList>
            <person name="Snyder E.R."/>
            <person name="Alvarez-Narvaez S."/>
            <person name="Credille B.C."/>
        </authorList>
    </citation>
    <scope>NUCLEOTIDE SEQUENCE [LARGE SCALE GENOMIC DNA]</scope>
    <source>
        <strain evidence="4 6">UGA-R5-128-1</strain>
        <strain evidence="3 7">UGA-R7-163-1</strain>
    </source>
</reference>
<keyword evidence="7" id="KW-1185">Reference proteome</keyword>
<dbReference type="EMBL" id="UGPN01000002">
    <property type="protein sequence ID" value="STY64854.1"/>
    <property type="molecule type" value="Genomic_DNA"/>
</dbReference>
<evidence type="ECO:0000313" key="2">
    <source>
        <dbReference type="EMBL" id="STY64854.1"/>
    </source>
</evidence>
<dbReference type="Proteomes" id="UP000318394">
    <property type="component" value="Unassembled WGS sequence"/>
</dbReference>
<dbReference type="EMBL" id="VAJI01000001">
    <property type="protein sequence ID" value="TRB40532.1"/>
    <property type="molecule type" value="Genomic_DNA"/>
</dbReference>
<protein>
    <recommendedName>
        <fullName evidence="8">Lipoprotein</fullName>
    </recommendedName>
</protein>
<evidence type="ECO:0008006" key="8">
    <source>
        <dbReference type="Google" id="ProtNLM"/>
    </source>
</evidence>